<dbReference type="Proteomes" id="UP000789572">
    <property type="component" value="Unassembled WGS sequence"/>
</dbReference>
<evidence type="ECO:0000256" key="2">
    <source>
        <dbReference type="ARBA" id="ARBA00023239"/>
    </source>
</evidence>
<dbReference type="OrthoDB" id="4330at2759"/>
<evidence type="ECO:0000256" key="1">
    <source>
        <dbReference type="ARBA" id="ARBA00022793"/>
    </source>
</evidence>
<dbReference type="AlphaFoldDB" id="A0A9N9CZ40"/>
<keyword evidence="2" id="KW-0456">Lyase</keyword>
<comment type="caution">
    <text evidence="3">The sequence shown here is derived from an EMBL/GenBank/DDBJ whole genome shotgun (WGS) entry which is preliminary data.</text>
</comment>
<dbReference type="PANTHER" id="PTHR10067:SF6">
    <property type="entry name" value="PHOSPHATIDYLSERINE DECARBOXYLASE PROENZYME, MITOCHONDRIAL"/>
    <property type="match status" value="1"/>
</dbReference>
<dbReference type="EMBL" id="CAJVPJ010002247">
    <property type="protein sequence ID" value="CAG8616735.1"/>
    <property type="molecule type" value="Genomic_DNA"/>
</dbReference>
<evidence type="ECO:0000313" key="3">
    <source>
        <dbReference type="EMBL" id="CAG8616735.1"/>
    </source>
</evidence>
<reference evidence="3" key="1">
    <citation type="submission" date="2021-06" db="EMBL/GenBank/DDBJ databases">
        <authorList>
            <person name="Kallberg Y."/>
            <person name="Tangrot J."/>
            <person name="Rosling A."/>
        </authorList>
    </citation>
    <scope>NUCLEOTIDE SEQUENCE</scope>
    <source>
        <strain evidence="3">IA702</strain>
    </source>
</reference>
<evidence type="ECO:0000313" key="4">
    <source>
        <dbReference type="Proteomes" id="UP000789572"/>
    </source>
</evidence>
<dbReference type="InterPro" id="IPR003817">
    <property type="entry name" value="PS_Dcarbxylase"/>
</dbReference>
<dbReference type="GO" id="GO:0005739">
    <property type="term" value="C:mitochondrion"/>
    <property type="evidence" value="ECO:0007669"/>
    <property type="project" value="TreeGrafter"/>
</dbReference>
<feature type="non-terminal residue" evidence="3">
    <location>
        <position position="203"/>
    </location>
</feature>
<keyword evidence="1" id="KW-0210">Decarboxylase</keyword>
<proteinExistence type="predicted"/>
<name>A0A9N9CZ40_9GLOM</name>
<accession>A0A9N9CZ40</accession>
<dbReference type="GO" id="GO:0006646">
    <property type="term" value="P:phosphatidylethanolamine biosynthetic process"/>
    <property type="evidence" value="ECO:0007669"/>
    <property type="project" value="TreeGrafter"/>
</dbReference>
<protein>
    <submittedName>
        <fullName evidence="3">3409_t:CDS:1</fullName>
    </submittedName>
</protein>
<dbReference type="PANTHER" id="PTHR10067">
    <property type="entry name" value="PHOSPHATIDYLSERINE DECARBOXYLASE"/>
    <property type="match status" value="1"/>
</dbReference>
<organism evidence="3 4">
    <name type="scientific">Paraglomus occultum</name>
    <dbReference type="NCBI Taxonomy" id="144539"/>
    <lineage>
        <taxon>Eukaryota</taxon>
        <taxon>Fungi</taxon>
        <taxon>Fungi incertae sedis</taxon>
        <taxon>Mucoromycota</taxon>
        <taxon>Glomeromycotina</taxon>
        <taxon>Glomeromycetes</taxon>
        <taxon>Paraglomerales</taxon>
        <taxon>Paraglomeraceae</taxon>
        <taxon>Paraglomus</taxon>
    </lineage>
</organism>
<keyword evidence="4" id="KW-1185">Reference proteome</keyword>
<sequence>MSLGVALLVLRQVRRAYNRQQLESDPPRPIVRGDMAAHFITAYIALEVHVANALPSRAIHVYWSSTPILNNVFLGGSYWGDKDSAKKHVAEKKSELVPAITTKSSKTNGLFFCVLYLAPGDYYRFHSPNNWVVEKRRHFAGELPLAIWVFSMVAVGATNVGSIKINFDPALRTNNKEDVNIGTYVEVSYENANKLLEGLPLRK</sequence>
<gene>
    <name evidence="3" type="ORF">POCULU_LOCUS8222</name>
</gene>
<dbReference type="Pfam" id="PF02666">
    <property type="entry name" value="PS_Dcarbxylase"/>
    <property type="match status" value="1"/>
</dbReference>
<dbReference type="GO" id="GO:0004609">
    <property type="term" value="F:phosphatidylserine decarboxylase activity"/>
    <property type="evidence" value="ECO:0007669"/>
    <property type="project" value="InterPro"/>
</dbReference>